<reference evidence="2" key="1">
    <citation type="submission" date="2019-12" db="EMBL/GenBank/DDBJ databases">
        <title>Genome sequencing and annotation of Brassica cretica.</title>
        <authorList>
            <person name="Studholme D.J."/>
            <person name="Sarris P.F."/>
        </authorList>
    </citation>
    <scope>NUCLEOTIDE SEQUENCE</scope>
    <source>
        <strain evidence="2">PFS-102/07</strain>
        <tissue evidence="2">Leaf</tissue>
    </source>
</reference>
<dbReference type="PANTHER" id="PTHR35046:SF22">
    <property type="entry name" value="CCHC-TYPE DOMAIN-CONTAINING PROTEIN"/>
    <property type="match status" value="1"/>
</dbReference>
<feature type="region of interest" description="Disordered" evidence="1">
    <location>
        <begin position="59"/>
        <end position="87"/>
    </location>
</feature>
<sequence>MMKALKDISKNHKKSTSTRAPVAEPSLFINEKPKELTVLQPEHPSSLVLSQQVFEEEPLDYPHQGPHLDTRNPSDEDLGPIFDEEDEPGPVFDEEATSITSIVMESHLCFDPGTIPTPLSPDLQEHCENLDLINSLSDMFVKISSHDVIRFGHNKALITGDLFASSYALNEILIKMLLESKSLRTETDFCDLVLKSDLLSSENDKTWHLLRSFRNICVILNYIEKDMHVLRIIDIVACLDTILVYNVYFDVHLGRLKFSVLSVQERQVRSQRNESIALVHQPEIWSFMNLRNGAVHGYRRDDPMSSQQLDDWFRLFSTLLAVEESYKESTYTIPFLRSEAVSQNPTIYPNQKHWYKGSVSDGSKQRRTTQHLCSWNMELKILKENKFKTPRRIKWYQSHFGWMFGLLKKSKPQQDVYFPFKTVLEKEQMIFGNKKQFASNGFDFVQKQRNQRKRQNRFDDDEKWVRSGDCPFTKAKRSNRDVFEHNEFQTYVSLEKMLHKAIHAIRQLKKKGNTNTSPAPKQQSNFSCLSNSDLKTNVLSSDKSKAVKPTSKAHSTRCFKCHRISHYANKCQKQRPLVTLENENVETELEKEDPLPIFDDFTYEPMEGLDEEQIRGHQANQEESSSIQKTDRTQGEHCADYGSFAYNPFPLNVSDLRTNLYEEEGNDVPRLTEPSRVRPDWSFGWNHDQTSELTVPDLVFPDQPDILRPTVEPDLAWVVKKPKMDMHSHPADHPDSPASVLIFTPCIHLVRMNLDII</sequence>
<dbReference type="PANTHER" id="PTHR35046">
    <property type="entry name" value="ZINC KNUCKLE (CCHC-TYPE) FAMILY PROTEIN"/>
    <property type="match status" value="1"/>
</dbReference>
<gene>
    <name evidence="2" type="ORF">F2Q70_00003460</name>
</gene>
<evidence type="ECO:0008006" key="3">
    <source>
        <dbReference type="Google" id="ProtNLM"/>
    </source>
</evidence>
<protein>
    <recommendedName>
        <fullName evidence="3">CCHC-type domain-containing protein</fullName>
    </recommendedName>
</protein>
<feature type="compositionally biased region" description="Basic and acidic residues" evidence="1">
    <location>
        <begin position="1"/>
        <end position="10"/>
    </location>
</feature>
<feature type="compositionally biased region" description="Acidic residues" evidence="1">
    <location>
        <begin position="75"/>
        <end position="87"/>
    </location>
</feature>
<name>A0A8S9IU07_BRACR</name>
<proteinExistence type="predicted"/>
<feature type="region of interest" description="Disordered" evidence="1">
    <location>
        <begin position="613"/>
        <end position="634"/>
    </location>
</feature>
<dbReference type="EMBL" id="QGKY02001015">
    <property type="protein sequence ID" value="KAF2573421.1"/>
    <property type="molecule type" value="Genomic_DNA"/>
</dbReference>
<dbReference type="AlphaFoldDB" id="A0A8S9IU07"/>
<accession>A0A8S9IU07</accession>
<feature type="compositionally biased region" description="Polar residues" evidence="1">
    <location>
        <begin position="618"/>
        <end position="628"/>
    </location>
</feature>
<feature type="region of interest" description="Disordered" evidence="1">
    <location>
        <begin position="1"/>
        <end position="26"/>
    </location>
</feature>
<evidence type="ECO:0000256" key="1">
    <source>
        <dbReference type="SAM" id="MobiDB-lite"/>
    </source>
</evidence>
<comment type="caution">
    <text evidence="2">The sequence shown here is derived from an EMBL/GenBank/DDBJ whole genome shotgun (WGS) entry which is preliminary data.</text>
</comment>
<organism evidence="2">
    <name type="scientific">Brassica cretica</name>
    <name type="common">Mustard</name>
    <dbReference type="NCBI Taxonomy" id="69181"/>
    <lineage>
        <taxon>Eukaryota</taxon>
        <taxon>Viridiplantae</taxon>
        <taxon>Streptophyta</taxon>
        <taxon>Embryophyta</taxon>
        <taxon>Tracheophyta</taxon>
        <taxon>Spermatophyta</taxon>
        <taxon>Magnoliopsida</taxon>
        <taxon>eudicotyledons</taxon>
        <taxon>Gunneridae</taxon>
        <taxon>Pentapetalae</taxon>
        <taxon>rosids</taxon>
        <taxon>malvids</taxon>
        <taxon>Brassicales</taxon>
        <taxon>Brassicaceae</taxon>
        <taxon>Brassiceae</taxon>
        <taxon>Brassica</taxon>
    </lineage>
</organism>
<evidence type="ECO:0000313" key="2">
    <source>
        <dbReference type="EMBL" id="KAF2573421.1"/>
    </source>
</evidence>